<dbReference type="AlphaFoldDB" id="A0A8T3VKK8"/>
<evidence type="ECO:0000313" key="3">
    <source>
        <dbReference type="EMBL" id="MBE6505301.1"/>
    </source>
</evidence>
<proteinExistence type="predicted"/>
<keyword evidence="1" id="KW-0862">Zinc</keyword>
<dbReference type="GO" id="GO:0008270">
    <property type="term" value="F:zinc ion binding"/>
    <property type="evidence" value="ECO:0007669"/>
    <property type="project" value="UniProtKB-KW"/>
</dbReference>
<evidence type="ECO:0000259" key="2">
    <source>
        <dbReference type="PROSITE" id="PS50966"/>
    </source>
</evidence>
<evidence type="ECO:0000313" key="4">
    <source>
        <dbReference type="Proteomes" id="UP000762703"/>
    </source>
</evidence>
<protein>
    <recommendedName>
        <fullName evidence="2">SWIM-type domain-containing protein</fullName>
    </recommendedName>
</protein>
<name>A0A8T3VKK8_9EURY</name>
<comment type="caution">
    <text evidence="3">The sequence shown here is derived from an EMBL/GenBank/DDBJ whole genome shotgun (WGS) entry which is preliminary data.</text>
</comment>
<keyword evidence="1" id="KW-0479">Metal-binding</keyword>
<organism evidence="3 4">
    <name type="scientific">Methanobrevibacter millerae</name>
    <dbReference type="NCBI Taxonomy" id="230361"/>
    <lineage>
        <taxon>Archaea</taxon>
        <taxon>Methanobacteriati</taxon>
        <taxon>Methanobacteriota</taxon>
        <taxon>Methanomada group</taxon>
        <taxon>Methanobacteria</taxon>
        <taxon>Methanobacteriales</taxon>
        <taxon>Methanobacteriaceae</taxon>
        <taxon>Methanobrevibacter</taxon>
    </lineage>
</organism>
<keyword evidence="1" id="KW-0863">Zinc-finger</keyword>
<feature type="domain" description="SWIM-type" evidence="2">
    <location>
        <begin position="29"/>
        <end position="64"/>
    </location>
</feature>
<feature type="non-terminal residue" evidence="3">
    <location>
        <position position="88"/>
    </location>
</feature>
<gene>
    <name evidence="3" type="ORF">E7Z73_06125</name>
</gene>
<evidence type="ECO:0000256" key="1">
    <source>
        <dbReference type="PROSITE-ProRule" id="PRU00325"/>
    </source>
</evidence>
<dbReference type="EMBL" id="SUTE01000044">
    <property type="protein sequence ID" value="MBE6505301.1"/>
    <property type="molecule type" value="Genomic_DNA"/>
</dbReference>
<reference evidence="3" key="1">
    <citation type="submission" date="2019-04" db="EMBL/GenBank/DDBJ databases">
        <title>Evolution of Biomass-Degrading Anaerobic Consortia Revealed by Metagenomics.</title>
        <authorList>
            <person name="Peng X."/>
        </authorList>
    </citation>
    <scope>NUCLEOTIDE SEQUENCE</scope>
    <source>
        <strain evidence="3">SIG12</strain>
    </source>
</reference>
<accession>A0A8T3VKK8</accession>
<dbReference type="PROSITE" id="PS50966">
    <property type="entry name" value="ZF_SWIM"/>
    <property type="match status" value="1"/>
</dbReference>
<dbReference type="InterPro" id="IPR007527">
    <property type="entry name" value="Znf_SWIM"/>
</dbReference>
<dbReference type="RefSeq" id="WP_303736949.1">
    <property type="nucleotide sequence ID" value="NZ_SUTE01000044.1"/>
</dbReference>
<sequence>MSSSNIHILSVSHYRFGLSFLVQGETGEYTVDWNIYKGWICDCPHHLFRHAYCKHIAACKKYVLEHGLLLHDKLWFDDPKSDIVMNGE</sequence>
<dbReference type="Proteomes" id="UP000762703">
    <property type="component" value="Unassembled WGS sequence"/>
</dbReference>